<evidence type="ECO:0000259" key="10">
    <source>
        <dbReference type="PROSITE" id="PS51192"/>
    </source>
</evidence>
<reference evidence="12 13" key="1">
    <citation type="submission" date="2023-03" db="EMBL/GenBank/DDBJ databases">
        <title>YIM 152171 draft genome.</title>
        <authorList>
            <person name="Yang Z."/>
        </authorList>
    </citation>
    <scope>NUCLEOTIDE SEQUENCE [LARGE SCALE GENOMIC DNA]</scope>
    <source>
        <strain evidence="12 13">YIM 152171</strain>
    </source>
</reference>
<dbReference type="SUPFAM" id="SSF109604">
    <property type="entry name" value="HD-domain/PDEase-like"/>
    <property type="match status" value="1"/>
</dbReference>
<dbReference type="Pfam" id="PF22590">
    <property type="entry name" value="Cas3-like_C_2"/>
    <property type="match status" value="1"/>
</dbReference>
<dbReference type="InterPro" id="IPR006483">
    <property type="entry name" value="CRISPR-assoc_Cas3_HD"/>
</dbReference>
<feature type="domain" description="Helicase ATP-binding" evidence="10">
    <location>
        <begin position="206"/>
        <end position="397"/>
    </location>
</feature>
<evidence type="ECO:0000256" key="6">
    <source>
        <dbReference type="ARBA" id="ARBA00022801"/>
    </source>
</evidence>
<dbReference type="InterPro" id="IPR038257">
    <property type="entry name" value="CRISPR-assoc_Cas3_HD_sf"/>
</dbReference>
<keyword evidence="8" id="KW-0067">ATP-binding</keyword>
<dbReference type="GO" id="GO:0003724">
    <property type="term" value="F:RNA helicase activity"/>
    <property type="evidence" value="ECO:0007669"/>
    <property type="project" value="TreeGrafter"/>
</dbReference>
<sequence>MATHLTAVAARAAAFGQPFRAGKLAEAAGLLHDVGKVSARFQAYLRGQAASTDHSTAGAQLAVQRYDRRLGKLLAYAVAGHHSGLADGVSGENSCLSERLRKSIEPYERWQDVVRLPASLSPPAMELRRDRQGFQLAFFVRMLFSCLVDADILETERFSREKDRERWPDLLALRPPFEGFLAGKAIQAPDTAVNRLRSSILAHVRGQAGLEPGLFSLTVPTGGGKTLLSLAFALDHAAAHGLRRVINVIPFTSVVEQTADVFRQALGPDAVLEHHSAFDSARLPESADEEELPTGLERHRQAAENWDAPVVVTTAVQLFESLFAARPGRCRKLHNLARSVIVLDEAQTLPLHLLRPCVAALDELARNYGASIVLMTATQPALREPDLPGGLEKVRELAPEGLDREPAFRRVTVEHGHDLDESDLAGRLRRERQVLCIVNTRRHAKELFEAIRGQEGARHLSTLMCAAHRRKILAEIRDRLRGGAPVRLVATSLVEAGVDISFPLVLRAEAGLDQIAQAAGRCNREGELDGLGRVLVFRSIKHEPPPEVAQRAAAGRAALRRFPDDPLGPDAIWHFFKELYLVKGPTALDRERVLELLAEKVADLDFPFATLAERFRMIEDVMVPVLIPYNDEARSLLDRLEVAPFIGRIARALQPYTVQVPRQARGALLAAGAARSVREADFPGQFVALVNNDIYDSCIGLTWDDPSFRRSESSVI</sequence>
<dbReference type="SUPFAM" id="SSF52540">
    <property type="entry name" value="P-loop containing nucleoside triphosphate hydrolases"/>
    <property type="match status" value="1"/>
</dbReference>
<keyword evidence="6" id="KW-0378">Hydrolase</keyword>
<evidence type="ECO:0000259" key="11">
    <source>
        <dbReference type="PROSITE" id="PS51643"/>
    </source>
</evidence>
<dbReference type="Gene3D" id="3.40.50.300">
    <property type="entry name" value="P-loop containing nucleotide triphosphate hydrolases"/>
    <property type="match status" value="2"/>
</dbReference>
<dbReference type="Pfam" id="PF01966">
    <property type="entry name" value="HD"/>
    <property type="match status" value="1"/>
</dbReference>
<protein>
    <submittedName>
        <fullName evidence="12">CRISPR-associated helicase Cas3</fullName>
    </submittedName>
</protein>
<dbReference type="InterPro" id="IPR006674">
    <property type="entry name" value="HD_domain"/>
</dbReference>
<proteinExistence type="inferred from homology"/>
<dbReference type="GO" id="GO:0003723">
    <property type="term" value="F:RNA binding"/>
    <property type="evidence" value="ECO:0007669"/>
    <property type="project" value="TreeGrafter"/>
</dbReference>
<dbReference type="CDD" id="cd17930">
    <property type="entry name" value="DEXHc_cas3"/>
    <property type="match status" value="1"/>
</dbReference>
<evidence type="ECO:0000256" key="9">
    <source>
        <dbReference type="ARBA" id="ARBA00023118"/>
    </source>
</evidence>
<evidence type="ECO:0000256" key="2">
    <source>
        <dbReference type="ARBA" id="ARBA00009046"/>
    </source>
</evidence>
<dbReference type="EMBL" id="JARGEQ010000099">
    <property type="protein sequence ID" value="MDF1586921.1"/>
    <property type="molecule type" value="Genomic_DNA"/>
</dbReference>
<dbReference type="GO" id="GO:0051607">
    <property type="term" value="P:defense response to virus"/>
    <property type="evidence" value="ECO:0007669"/>
    <property type="project" value="UniProtKB-KW"/>
</dbReference>
<evidence type="ECO:0000256" key="8">
    <source>
        <dbReference type="ARBA" id="ARBA00022840"/>
    </source>
</evidence>
<comment type="similarity">
    <text evidence="1">In the N-terminal section; belongs to the CRISPR-associated nuclease Cas3-HD family.</text>
</comment>
<accession>A0AAP3XRX0</accession>
<dbReference type="GO" id="GO:0005524">
    <property type="term" value="F:ATP binding"/>
    <property type="evidence" value="ECO:0007669"/>
    <property type="project" value="UniProtKB-KW"/>
</dbReference>
<organism evidence="12 13">
    <name type="scientific">Marinimicrococcus flavescens</name>
    <dbReference type="NCBI Taxonomy" id="3031815"/>
    <lineage>
        <taxon>Bacteria</taxon>
        <taxon>Pseudomonadati</taxon>
        <taxon>Pseudomonadota</taxon>
        <taxon>Alphaproteobacteria</taxon>
        <taxon>Geminicoccales</taxon>
        <taxon>Geminicoccaceae</taxon>
        <taxon>Marinimicrococcus</taxon>
    </lineage>
</organism>
<keyword evidence="3" id="KW-0540">Nuclease</keyword>
<dbReference type="RefSeq" id="WP_327789341.1">
    <property type="nucleotide sequence ID" value="NZ_JARGEQ010000099.1"/>
</dbReference>
<evidence type="ECO:0000313" key="13">
    <source>
        <dbReference type="Proteomes" id="UP001301140"/>
    </source>
</evidence>
<evidence type="ECO:0000256" key="1">
    <source>
        <dbReference type="ARBA" id="ARBA00006847"/>
    </source>
</evidence>
<dbReference type="GO" id="GO:0016787">
    <property type="term" value="F:hydrolase activity"/>
    <property type="evidence" value="ECO:0007669"/>
    <property type="project" value="UniProtKB-KW"/>
</dbReference>
<dbReference type="GO" id="GO:0004518">
    <property type="term" value="F:nuclease activity"/>
    <property type="evidence" value="ECO:0007669"/>
    <property type="project" value="UniProtKB-KW"/>
</dbReference>
<dbReference type="CDD" id="cd09641">
    <property type="entry name" value="Cas3''_I"/>
    <property type="match status" value="1"/>
</dbReference>
<gene>
    <name evidence="12" type="primary">cas3</name>
    <name evidence="12" type="ORF">PZ740_11075</name>
</gene>
<dbReference type="GO" id="GO:0046872">
    <property type="term" value="F:metal ion binding"/>
    <property type="evidence" value="ECO:0007669"/>
    <property type="project" value="UniProtKB-KW"/>
</dbReference>
<dbReference type="AlphaFoldDB" id="A0AAP3XRX0"/>
<keyword evidence="4" id="KW-0479">Metal-binding</keyword>
<dbReference type="PANTHER" id="PTHR47963">
    <property type="entry name" value="DEAD-BOX ATP-DEPENDENT RNA HELICASE 47, MITOCHONDRIAL"/>
    <property type="match status" value="1"/>
</dbReference>
<evidence type="ECO:0000313" key="12">
    <source>
        <dbReference type="EMBL" id="MDF1586921.1"/>
    </source>
</evidence>
<feature type="domain" description="HD Cas3-type" evidence="11">
    <location>
        <begin position="1"/>
        <end position="153"/>
    </location>
</feature>
<evidence type="ECO:0000256" key="5">
    <source>
        <dbReference type="ARBA" id="ARBA00022741"/>
    </source>
</evidence>
<dbReference type="NCBIfam" id="TIGR01596">
    <property type="entry name" value="cas3_HD"/>
    <property type="match status" value="1"/>
</dbReference>
<dbReference type="InterPro" id="IPR027417">
    <property type="entry name" value="P-loop_NTPase"/>
</dbReference>
<keyword evidence="7" id="KW-0347">Helicase</keyword>
<dbReference type="PROSITE" id="PS51643">
    <property type="entry name" value="HD_CAS3"/>
    <property type="match status" value="1"/>
</dbReference>
<dbReference type="SMART" id="SM00487">
    <property type="entry name" value="DEXDc"/>
    <property type="match status" value="1"/>
</dbReference>
<keyword evidence="9" id="KW-0051">Antiviral defense</keyword>
<dbReference type="InterPro" id="IPR011545">
    <property type="entry name" value="DEAD/DEAH_box_helicase_dom"/>
</dbReference>
<name>A0AAP3XRX0_9PROT</name>
<comment type="similarity">
    <text evidence="2">In the central section; belongs to the CRISPR-associated helicase Cas3 family.</text>
</comment>
<dbReference type="InterPro" id="IPR014001">
    <property type="entry name" value="Helicase_ATP-bd"/>
</dbReference>
<dbReference type="Gene3D" id="1.10.3210.30">
    <property type="match status" value="1"/>
</dbReference>
<evidence type="ECO:0000256" key="7">
    <source>
        <dbReference type="ARBA" id="ARBA00022806"/>
    </source>
</evidence>
<evidence type="ECO:0000256" key="3">
    <source>
        <dbReference type="ARBA" id="ARBA00022722"/>
    </source>
</evidence>
<dbReference type="PANTHER" id="PTHR47963:SF9">
    <property type="entry name" value="CRISPR-ASSOCIATED ENDONUCLEASE_HELICASE CAS3"/>
    <property type="match status" value="1"/>
</dbReference>
<dbReference type="InterPro" id="IPR050547">
    <property type="entry name" value="DEAD_box_RNA_helicases"/>
</dbReference>
<dbReference type="Pfam" id="PF00270">
    <property type="entry name" value="DEAD"/>
    <property type="match status" value="1"/>
</dbReference>
<dbReference type="Proteomes" id="UP001301140">
    <property type="component" value="Unassembled WGS sequence"/>
</dbReference>
<dbReference type="InterPro" id="IPR054712">
    <property type="entry name" value="Cas3-like_dom"/>
</dbReference>
<dbReference type="PROSITE" id="PS51192">
    <property type="entry name" value="HELICASE_ATP_BIND_1"/>
    <property type="match status" value="1"/>
</dbReference>
<keyword evidence="5" id="KW-0547">Nucleotide-binding</keyword>
<dbReference type="NCBIfam" id="TIGR01587">
    <property type="entry name" value="cas3_core"/>
    <property type="match status" value="1"/>
</dbReference>
<keyword evidence="13" id="KW-1185">Reference proteome</keyword>
<evidence type="ECO:0000256" key="4">
    <source>
        <dbReference type="ARBA" id="ARBA00022723"/>
    </source>
</evidence>
<comment type="caution">
    <text evidence="12">The sequence shown here is derived from an EMBL/GenBank/DDBJ whole genome shotgun (WGS) entry which is preliminary data.</text>
</comment>
<dbReference type="InterPro" id="IPR006474">
    <property type="entry name" value="Helicase_Cas3_CRISPR-ass_core"/>
</dbReference>